<dbReference type="RefSeq" id="WP_202823788.1">
    <property type="nucleotide sequence ID" value="NZ_JAEUXJ010000001.1"/>
</dbReference>
<evidence type="ECO:0000313" key="3">
    <source>
        <dbReference type="EMBL" id="MBL6454053.1"/>
    </source>
</evidence>
<evidence type="ECO:0000256" key="1">
    <source>
        <dbReference type="ARBA" id="ARBA00007047"/>
    </source>
</evidence>
<dbReference type="SMART" id="SM00882">
    <property type="entry name" value="CoA_trans"/>
    <property type="match status" value="1"/>
</dbReference>
<dbReference type="InterPro" id="IPR004164">
    <property type="entry name" value="CoA_transf_AS"/>
</dbReference>
<accession>A0ABS1UX60</accession>
<dbReference type="EMBL" id="JAEUXJ010000001">
    <property type="protein sequence ID" value="MBL6454053.1"/>
    <property type="molecule type" value="Genomic_DNA"/>
</dbReference>
<protein>
    <submittedName>
        <fullName evidence="3">3-oxoacid CoA-transferase subunit B</fullName>
    </submittedName>
</protein>
<name>A0ABS1UX60_9PROT</name>
<evidence type="ECO:0000256" key="2">
    <source>
        <dbReference type="ARBA" id="ARBA00022679"/>
    </source>
</evidence>
<keyword evidence="4" id="KW-1185">Reference proteome</keyword>
<dbReference type="Pfam" id="PF01144">
    <property type="entry name" value="CoA_trans"/>
    <property type="match status" value="1"/>
</dbReference>
<dbReference type="NCBIfam" id="TIGR02428">
    <property type="entry name" value="pcaJ_scoB_fam"/>
    <property type="match status" value="1"/>
</dbReference>
<gene>
    <name evidence="3" type="ORF">JMJ55_01885</name>
</gene>
<dbReference type="Gene3D" id="3.40.1080.10">
    <property type="entry name" value="Glutaconate Coenzyme A-transferase"/>
    <property type="match status" value="1"/>
</dbReference>
<keyword evidence="2" id="KW-0808">Transferase</keyword>
<organism evidence="3 4">
    <name type="scientific">Belnapia mucosa</name>
    <dbReference type="NCBI Taxonomy" id="2804532"/>
    <lineage>
        <taxon>Bacteria</taxon>
        <taxon>Pseudomonadati</taxon>
        <taxon>Pseudomonadota</taxon>
        <taxon>Alphaproteobacteria</taxon>
        <taxon>Acetobacterales</taxon>
        <taxon>Roseomonadaceae</taxon>
        <taxon>Belnapia</taxon>
    </lineage>
</organism>
<dbReference type="InterPro" id="IPR037171">
    <property type="entry name" value="NagB/RpiA_transferase-like"/>
</dbReference>
<dbReference type="Proteomes" id="UP000606490">
    <property type="component" value="Unassembled WGS sequence"/>
</dbReference>
<dbReference type="PANTHER" id="PTHR13707">
    <property type="entry name" value="KETOACID-COENZYME A TRANSFERASE"/>
    <property type="match status" value="1"/>
</dbReference>
<proteinExistence type="inferred from homology"/>
<dbReference type="InterPro" id="IPR004165">
    <property type="entry name" value="CoA_trans_fam_I"/>
</dbReference>
<comment type="similarity">
    <text evidence="1">Belongs to the 3-oxoacid CoA-transferase subunit B family.</text>
</comment>
<evidence type="ECO:0000313" key="4">
    <source>
        <dbReference type="Proteomes" id="UP000606490"/>
    </source>
</evidence>
<dbReference type="PANTHER" id="PTHR13707:SF57">
    <property type="entry name" value="SUCCINYL-COA:3-KETOACID COENZYME A TRANSFERASE SUBUNIT B-RELATED"/>
    <property type="match status" value="1"/>
</dbReference>
<dbReference type="InterPro" id="IPR012791">
    <property type="entry name" value="3-oxoacid_CoA-transf_B"/>
</dbReference>
<comment type="caution">
    <text evidence="3">The sequence shown here is derived from an EMBL/GenBank/DDBJ whole genome shotgun (WGS) entry which is preliminary data.</text>
</comment>
<dbReference type="PROSITE" id="PS01274">
    <property type="entry name" value="COA_TRANSF_2"/>
    <property type="match status" value="1"/>
</dbReference>
<dbReference type="SUPFAM" id="SSF100950">
    <property type="entry name" value="NagB/RpiA/CoA transferase-like"/>
    <property type="match status" value="1"/>
</dbReference>
<reference evidence="3 4" key="1">
    <citation type="submission" date="2021-01" db="EMBL/GenBank/DDBJ databases">
        <title>Belnapia mucosa sp. nov. and Belnapia arida sp. nov., isolated from the Tabernas Desert (Almeria, Spain).</title>
        <authorList>
            <person name="Molina-Menor E."/>
            <person name="Vidal-Verdu A."/>
            <person name="Calonge A."/>
            <person name="Satari L."/>
            <person name="Pereto Magraner J."/>
            <person name="Porcar Miralles M."/>
        </authorList>
    </citation>
    <scope>NUCLEOTIDE SEQUENCE [LARGE SCALE GENOMIC DNA]</scope>
    <source>
        <strain evidence="3 4">T6</strain>
    </source>
</reference>
<sequence>MDAKEMIARRAAQELRDRTLVNLGIGLPTLVARFVPPGLHVAFQSENGILGFGARPPEGMEDPNLTDAGGGFIGAEPGAASFDSAMSFALIRGGHLDMTVLGGLQVDAAGRLANWMVPGQLVPGMGGAMDLVTGARRVIIAMQHAARGESKIVPRLSLPPTAERRVDLVITDLAVIEPTPDGLLLRECAPGISVAEIVAATAAPLIIPDVVPDMPLGGGR</sequence>